<accession>A0AAW1UX51</accession>
<feature type="transmembrane region" description="Helical" evidence="16">
    <location>
        <begin position="265"/>
        <end position="286"/>
    </location>
</feature>
<feature type="transmembrane region" description="Helical" evidence="16">
    <location>
        <begin position="487"/>
        <end position="509"/>
    </location>
</feature>
<name>A0AAW1UX51_9CUCU</name>
<evidence type="ECO:0000256" key="5">
    <source>
        <dbReference type="ARBA" id="ARBA00022692"/>
    </source>
</evidence>
<evidence type="ECO:0000259" key="17">
    <source>
        <dbReference type="SMART" id="SM00079"/>
    </source>
</evidence>
<evidence type="ECO:0000256" key="4">
    <source>
        <dbReference type="ARBA" id="ARBA00022475"/>
    </source>
</evidence>
<gene>
    <name evidence="19" type="ORF">WA026_007381</name>
</gene>
<dbReference type="Pfam" id="PF00060">
    <property type="entry name" value="Lig_chan"/>
    <property type="match status" value="1"/>
</dbReference>
<evidence type="ECO:0000256" key="13">
    <source>
        <dbReference type="PIRSR" id="PIRSR601508-1"/>
    </source>
</evidence>
<dbReference type="EMBL" id="JARQZJ010000093">
    <property type="protein sequence ID" value="KAK9884540.1"/>
    <property type="molecule type" value="Genomic_DNA"/>
</dbReference>
<evidence type="ECO:0000256" key="7">
    <source>
        <dbReference type="ARBA" id="ARBA00023065"/>
    </source>
</evidence>
<dbReference type="SMART" id="SM00079">
    <property type="entry name" value="PBPe"/>
    <property type="match status" value="1"/>
</dbReference>
<dbReference type="SUPFAM" id="SSF53850">
    <property type="entry name" value="Periplasmic binding protein-like II"/>
    <property type="match status" value="1"/>
</dbReference>
<dbReference type="SMART" id="SM00918">
    <property type="entry name" value="Lig_chan-Glu_bd"/>
    <property type="match status" value="1"/>
</dbReference>
<feature type="binding site" evidence="13">
    <location>
        <position position="399"/>
    </location>
    <ligand>
        <name>L-glutamate</name>
        <dbReference type="ChEBI" id="CHEBI:29985"/>
    </ligand>
</feature>
<dbReference type="PRINTS" id="PR00177">
    <property type="entry name" value="NMDARECEPTOR"/>
</dbReference>
<keyword evidence="5 16" id="KW-0812">Transmembrane</keyword>
<proteinExistence type="inferred from homology"/>
<protein>
    <submittedName>
        <fullName evidence="19">Uncharacterized protein</fullName>
    </submittedName>
</protein>
<keyword evidence="9" id="KW-0675">Receptor</keyword>
<sequence>MIGSFNMDSNGKSYMNFYMDMSIVTFRQNNIEKTTQVGSWQAGLDGNVTFSNENVLSNFTSTQIYRVVVVEQPPFVYIAKLAPRGYRGYCIDMMDMIAEALGFDYEIQLATGNKMGDMDDNGRWDGMMKDLIDKKADIGLGSISVMAERESFIDFTVPYYDLVGYSILMKTSYVPPSIYKFLTVLEDDVWISIIVAYFITSFLLWAFDKYSPNSYQNNPGKYEDEDDKRIFTMKESLWFCMTSLTPQGGGDAPKQLSGRLVAATWWLFGFIIIASYTANLAAFLTVSRLEHTIESLDDLYKQYRVTYAPVNGSNAMIYFQRMSNIEDKFYEIWKEMSLNDSLSNLERSKLAVWDYPISDKFSKIWQIMQDSGLPSSLTEAVAKVRASKSATSGFAFIADATDVKYQELISCDLVAVGDEFSRKPYALAVQQGSPLKNRLNGVILDLMNRRKLESLRKKWWENNPERMECPDPENPSEGISMRNIGGVFILIIIGIGMAIGILSLEYYLYHREKEIKIIGVRDIVDGTQMYTGSAGKTSLKRIE</sequence>
<keyword evidence="10" id="KW-0325">Glycoprotein</keyword>
<keyword evidence="4" id="KW-1003">Cell membrane</keyword>
<evidence type="ECO:0000256" key="6">
    <source>
        <dbReference type="ARBA" id="ARBA00022989"/>
    </source>
</evidence>
<dbReference type="InterPro" id="IPR019594">
    <property type="entry name" value="Glu/Gly-bd"/>
</dbReference>
<evidence type="ECO:0000256" key="14">
    <source>
        <dbReference type="PIRSR" id="PIRSR601508-2"/>
    </source>
</evidence>
<keyword evidence="12" id="KW-0407">Ion channel</keyword>
<feature type="disulfide bond" evidence="15">
    <location>
        <begin position="411"/>
        <end position="469"/>
    </location>
</feature>
<keyword evidence="11" id="KW-1071">Ligand-gated ion channel</keyword>
<dbReference type="InterPro" id="IPR001508">
    <property type="entry name" value="Iono_Glu_rcpt_met"/>
</dbReference>
<evidence type="ECO:0000313" key="20">
    <source>
        <dbReference type="Proteomes" id="UP001431783"/>
    </source>
</evidence>
<dbReference type="PANTHER" id="PTHR18966">
    <property type="entry name" value="IONOTROPIC GLUTAMATE RECEPTOR"/>
    <property type="match status" value="1"/>
</dbReference>
<feature type="domain" description="Ionotropic glutamate receptor L-glutamate and glycine-binding" evidence="18">
    <location>
        <begin position="74"/>
        <end position="133"/>
    </location>
</feature>
<dbReference type="GO" id="GO:0005886">
    <property type="term" value="C:plasma membrane"/>
    <property type="evidence" value="ECO:0007669"/>
    <property type="project" value="UniProtKB-SubCell"/>
</dbReference>
<dbReference type="InterPro" id="IPR001320">
    <property type="entry name" value="Iontro_rcpt_C"/>
</dbReference>
<evidence type="ECO:0000256" key="2">
    <source>
        <dbReference type="ARBA" id="ARBA00008685"/>
    </source>
</evidence>
<evidence type="ECO:0000256" key="1">
    <source>
        <dbReference type="ARBA" id="ARBA00004651"/>
    </source>
</evidence>
<feature type="binding site" evidence="13">
    <location>
        <position position="149"/>
    </location>
    <ligand>
        <name>L-glutamate</name>
        <dbReference type="ChEBI" id="CHEBI:29985"/>
    </ligand>
</feature>
<dbReference type="SUPFAM" id="SSF81324">
    <property type="entry name" value="Voltage-gated potassium channels"/>
    <property type="match status" value="1"/>
</dbReference>
<keyword evidence="15" id="KW-1015">Disulfide bond</keyword>
<evidence type="ECO:0000256" key="15">
    <source>
        <dbReference type="PIRSR" id="PIRSR601508-3"/>
    </source>
</evidence>
<dbReference type="Pfam" id="PF10613">
    <property type="entry name" value="Lig_chan-Glu_bd"/>
    <property type="match status" value="1"/>
</dbReference>
<evidence type="ECO:0000256" key="3">
    <source>
        <dbReference type="ARBA" id="ARBA00022448"/>
    </source>
</evidence>
<evidence type="ECO:0000313" key="19">
    <source>
        <dbReference type="EMBL" id="KAK9884540.1"/>
    </source>
</evidence>
<comment type="similarity">
    <text evidence="2">Belongs to the glutamate-gated ion channel (TC 1.A.10.1) family.</text>
</comment>
<dbReference type="GO" id="GO:0015276">
    <property type="term" value="F:ligand-gated monoatomic ion channel activity"/>
    <property type="evidence" value="ECO:0007669"/>
    <property type="project" value="InterPro"/>
</dbReference>
<feature type="site" description="Crucial to convey clamshell closure to channel opening" evidence="14">
    <location>
        <position position="293"/>
    </location>
</feature>
<evidence type="ECO:0000256" key="10">
    <source>
        <dbReference type="ARBA" id="ARBA00023180"/>
    </source>
</evidence>
<evidence type="ECO:0000256" key="8">
    <source>
        <dbReference type="ARBA" id="ARBA00023136"/>
    </source>
</evidence>
<comment type="caution">
    <text evidence="19">The sequence shown here is derived from an EMBL/GenBank/DDBJ whole genome shotgun (WGS) entry which is preliminary data.</text>
</comment>
<evidence type="ECO:0000256" key="9">
    <source>
        <dbReference type="ARBA" id="ARBA00023170"/>
    </source>
</evidence>
<keyword evidence="20" id="KW-1185">Reference proteome</keyword>
<dbReference type="Gene3D" id="1.10.287.70">
    <property type="match status" value="1"/>
</dbReference>
<evidence type="ECO:0000256" key="11">
    <source>
        <dbReference type="ARBA" id="ARBA00023286"/>
    </source>
</evidence>
<dbReference type="FunFam" id="1.10.287.70:FF:000080">
    <property type="entry name" value="Glutamate receptor ionotropic, kainate"/>
    <property type="match status" value="1"/>
</dbReference>
<evidence type="ECO:0000259" key="18">
    <source>
        <dbReference type="SMART" id="SM00918"/>
    </source>
</evidence>
<dbReference type="AlphaFoldDB" id="A0AAW1UX51"/>
<dbReference type="InterPro" id="IPR015683">
    <property type="entry name" value="Ionotropic_Glu_rcpt"/>
</dbReference>
<dbReference type="Gene3D" id="3.40.190.10">
    <property type="entry name" value="Periplasmic binding protein-like II"/>
    <property type="match status" value="3"/>
</dbReference>
<feature type="transmembrane region" description="Helical" evidence="16">
    <location>
        <begin position="189"/>
        <end position="207"/>
    </location>
</feature>
<dbReference type="Proteomes" id="UP001431783">
    <property type="component" value="Unassembled WGS sequence"/>
</dbReference>
<evidence type="ECO:0000256" key="16">
    <source>
        <dbReference type="SAM" id="Phobius"/>
    </source>
</evidence>
<dbReference type="CDD" id="cd13717">
    <property type="entry name" value="PBP2_iGluR_putative"/>
    <property type="match status" value="1"/>
</dbReference>
<keyword evidence="8 16" id="KW-0472">Membrane</keyword>
<keyword evidence="6 16" id="KW-1133">Transmembrane helix</keyword>
<dbReference type="GO" id="GO:0038023">
    <property type="term" value="F:signaling receptor activity"/>
    <property type="evidence" value="ECO:0007669"/>
    <property type="project" value="InterPro"/>
</dbReference>
<keyword evidence="3" id="KW-0813">Transport</keyword>
<feature type="binding site" evidence="13">
    <location>
        <position position="144"/>
    </location>
    <ligand>
        <name>L-glutamate</name>
        <dbReference type="ChEBI" id="CHEBI:29985"/>
    </ligand>
</feature>
<keyword evidence="7" id="KW-0406">Ion transport</keyword>
<dbReference type="FunFam" id="3.40.190.10:FF:000024">
    <property type="entry name" value="Glutamate receptor, ionotropic, delta 1"/>
    <property type="match status" value="1"/>
</dbReference>
<reference evidence="19 20" key="1">
    <citation type="submission" date="2023-03" db="EMBL/GenBank/DDBJ databases">
        <title>Genome insight into feeding habits of ladybird beetles.</title>
        <authorList>
            <person name="Li H.-S."/>
            <person name="Huang Y.-H."/>
            <person name="Pang H."/>
        </authorList>
    </citation>
    <scope>NUCLEOTIDE SEQUENCE [LARGE SCALE GENOMIC DNA]</scope>
    <source>
        <strain evidence="19">SYSU_2023b</strain>
        <tissue evidence="19">Whole body</tissue>
    </source>
</reference>
<comment type="subcellular location">
    <subcellularLocation>
        <location evidence="1">Cell membrane</location>
        <topology evidence="1">Multi-pass membrane protein</topology>
    </subcellularLocation>
</comment>
<evidence type="ECO:0000256" key="12">
    <source>
        <dbReference type="ARBA" id="ARBA00023303"/>
    </source>
</evidence>
<feature type="domain" description="Ionotropic glutamate receptor C-terminal" evidence="17">
    <location>
        <begin position="64"/>
        <end position="462"/>
    </location>
</feature>
<organism evidence="19 20">
    <name type="scientific">Henosepilachna vigintioctopunctata</name>
    <dbReference type="NCBI Taxonomy" id="420089"/>
    <lineage>
        <taxon>Eukaryota</taxon>
        <taxon>Metazoa</taxon>
        <taxon>Ecdysozoa</taxon>
        <taxon>Arthropoda</taxon>
        <taxon>Hexapoda</taxon>
        <taxon>Insecta</taxon>
        <taxon>Pterygota</taxon>
        <taxon>Neoptera</taxon>
        <taxon>Endopterygota</taxon>
        <taxon>Coleoptera</taxon>
        <taxon>Polyphaga</taxon>
        <taxon>Cucujiformia</taxon>
        <taxon>Coccinelloidea</taxon>
        <taxon>Coccinellidae</taxon>
        <taxon>Epilachninae</taxon>
        <taxon>Epilachnini</taxon>
        <taxon>Henosepilachna</taxon>
    </lineage>
</organism>